<organism evidence="1 2">
    <name type="scientific">Vibrio diazotrophicus</name>
    <dbReference type="NCBI Taxonomy" id="685"/>
    <lineage>
        <taxon>Bacteria</taxon>
        <taxon>Pseudomonadati</taxon>
        <taxon>Pseudomonadota</taxon>
        <taxon>Gammaproteobacteria</taxon>
        <taxon>Vibrionales</taxon>
        <taxon>Vibrionaceae</taxon>
        <taxon>Vibrio</taxon>
    </lineage>
</organism>
<name>A0A2J8HSC8_VIBDI</name>
<proteinExistence type="predicted"/>
<dbReference type="AlphaFoldDB" id="A0A2J8HSC8"/>
<evidence type="ECO:0000313" key="2">
    <source>
        <dbReference type="Proteomes" id="UP000236449"/>
    </source>
</evidence>
<reference evidence="1 2" key="1">
    <citation type="submission" date="2018-01" db="EMBL/GenBank/DDBJ databases">
        <title>Draft genome sequences of six Vibrio diazotrophicus strains isolated from deep-sea sediments of the Baltic Sea.</title>
        <authorList>
            <person name="Castillo D."/>
            <person name="Vandieken V."/>
            <person name="Chiang O."/>
            <person name="Middelboe M."/>
        </authorList>
    </citation>
    <scope>NUCLEOTIDE SEQUENCE [LARGE SCALE GENOMIC DNA]</scope>
    <source>
        <strain evidence="1 2">60.27F</strain>
    </source>
</reference>
<evidence type="ECO:0000313" key="1">
    <source>
        <dbReference type="EMBL" id="PNI01196.1"/>
    </source>
</evidence>
<comment type="caution">
    <text evidence="1">The sequence shown here is derived from an EMBL/GenBank/DDBJ whole genome shotgun (WGS) entry which is preliminary data.</text>
</comment>
<protein>
    <submittedName>
        <fullName evidence="1">Uncharacterized protein</fullName>
    </submittedName>
</protein>
<dbReference type="EMBL" id="POSK01000023">
    <property type="protein sequence ID" value="PNI01196.1"/>
    <property type="molecule type" value="Genomic_DNA"/>
</dbReference>
<accession>A0A2J8HSC8</accession>
<sequence length="81" mass="9401">MLNRPNITRIHGVIIPHADHFAIFTRTAAADQTQRANNHLQRLQHIIKLVLMKINKQPTKAIKVNLIPADFRKDIFHTTHH</sequence>
<gene>
    <name evidence="1" type="ORF">C1N32_20755</name>
</gene>
<dbReference type="Proteomes" id="UP000236449">
    <property type="component" value="Unassembled WGS sequence"/>
</dbReference>